<gene>
    <name evidence="2" type="ORF">N177_2322</name>
</gene>
<feature type="transmembrane region" description="Helical" evidence="1">
    <location>
        <begin position="78"/>
        <end position="98"/>
    </location>
</feature>
<reference evidence="2 3" key="1">
    <citation type="journal article" date="2014" name="Genome Announc.">
        <title>Draft Genome Sequence of Lutibaculum baratangense Strain AMV1T, Isolated from a Mud Volcano in Andamans, India.</title>
        <authorList>
            <person name="Singh A."/>
            <person name="Sreenivas A."/>
            <person name="Sathyanarayana Reddy G."/>
            <person name="Pinnaka A.K."/>
            <person name="Shivaji S."/>
        </authorList>
    </citation>
    <scope>NUCLEOTIDE SEQUENCE [LARGE SCALE GENOMIC DNA]</scope>
    <source>
        <strain evidence="2 3">AMV1</strain>
    </source>
</reference>
<evidence type="ECO:0008006" key="4">
    <source>
        <dbReference type="Google" id="ProtNLM"/>
    </source>
</evidence>
<proteinExistence type="predicted"/>
<feature type="transmembrane region" description="Helical" evidence="1">
    <location>
        <begin position="46"/>
        <end position="71"/>
    </location>
</feature>
<keyword evidence="1" id="KW-0812">Transmembrane</keyword>
<organism evidence="2 3">
    <name type="scientific">Lutibaculum baratangense AMV1</name>
    <dbReference type="NCBI Taxonomy" id="631454"/>
    <lineage>
        <taxon>Bacteria</taxon>
        <taxon>Pseudomonadati</taxon>
        <taxon>Pseudomonadota</taxon>
        <taxon>Alphaproteobacteria</taxon>
        <taxon>Hyphomicrobiales</taxon>
        <taxon>Tepidamorphaceae</taxon>
        <taxon>Lutibaculum</taxon>
    </lineage>
</organism>
<dbReference type="RefSeq" id="WP_023432451.1">
    <property type="nucleotide sequence ID" value="NZ_AWXZ01000030.1"/>
</dbReference>
<dbReference type="STRING" id="631454.N177_2322"/>
<evidence type="ECO:0000256" key="1">
    <source>
        <dbReference type="SAM" id="Phobius"/>
    </source>
</evidence>
<dbReference type="AlphaFoldDB" id="V4QY13"/>
<keyword evidence="1" id="KW-1133">Transmembrane helix</keyword>
<feature type="transmembrane region" description="Helical" evidence="1">
    <location>
        <begin position="104"/>
        <end position="122"/>
    </location>
</feature>
<name>V4QY13_9HYPH</name>
<sequence>MIPSSQVALLLTRIGFALFLLVWGLNKILNPTGTAAIFSGFYGVDGLAPMLSTVLGTIQIAISLAIFVALWKTISYGLGVAIHGVSTVSTAPHLLLPLAEGSNLLFMAGLPVLLSAVGLFIARSEDRILSLDEMLERRALREA</sequence>
<evidence type="ECO:0000313" key="2">
    <source>
        <dbReference type="EMBL" id="ESR24642.1"/>
    </source>
</evidence>
<keyword evidence="1" id="KW-0472">Membrane</keyword>
<protein>
    <recommendedName>
        <fullName evidence="4">DoxX family protein</fullName>
    </recommendedName>
</protein>
<dbReference type="OrthoDB" id="7355622at2"/>
<dbReference type="EMBL" id="AWXZ01000030">
    <property type="protein sequence ID" value="ESR24642.1"/>
    <property type="molecule type" value="Genomic_DNA"/>
</dbReference>
<comment type="caution">
    <text evidence="2">The sequence shown here is derived from an EMBL/GenBank/DDBJ whole genome shotgun (WGS) entry which is preliminary data.</text>
</comment>
<accession>V4QY13</accession>
<dbReference type="Proteomes" id="UP000017819">
    <property type="component" value="Unassembled WGS sequence"/>
</dbReference>
<feature type="transmembrane region" description="Helical" evidence="1">
    <location>
        <begin position="7"/>
        <end position="26"/>
    </location>
</feature>
<evidence type="ECO:0000313" key="3">
    <source>
        <dbReference type="Proteomes" id="UP000017819"/>
    </source>
</evidence>
<keyword evidence="3" id="KW-1185">Reference proteome</keyword>